<protein>
    <submittedName>
        <fullName evidence="1">Uncharacterized protein</fullName>
    </submittedName>
</protein>
<organism evidence="1 2">
    <name type="scientific">Orbilia ellipsospora</name>
    <dbReference type="NCBI Taxonomy" id="2528407"/>
    <lineage>
        <taxon>Eukaryota</taxon>
        <taxon>Fungi</taxon>
        <taxon>Dikarya</taxon>
        <taxon>Ascomycota</taxon>
        <taxon>Pezizomycotina</taxon>
        <taxon>Orbiliomycetes</taxon>
        <taxon>Orbiliales</taxon>
        <taxon>Orbiliaceae</taxon>
        <taxon>Orbilia</taxon>
    </lineage>
</organism>
<evidence type="ECO:0000313" key="2">
    <source>
        <dbReference type="Proteomes" id="UP001365542"/>
    </source>
</evidence>
<gene>
    <name evidence="1" type="ORF">TWF694_011418</name>
</gene>
<accession>A0AAV9X6E6</accession>
<evidence type="ECO:0000313" key="1">
    <source>
        <dbReference type="EMBL" id="KAK6537221.1"/>
    </source>
</evidence>
<name>A0AAV9X6E6_9PEZI</name>
<keyword evidence="2" id="KW-1185">Reference proteome</keyword>
<dbReference type="AlphaFoldDB" id="A0AAV9X6E6"/>
<proteinExistence type="predicted"/>
<dbReference type="EMBL" id="JAVHJO010000009">
    <property type="protein sequence ID" value="KAK6537221.1"/>
    <property type="molecule type" value="Genomic_DNA"/>
</dbReference>
<comment type="caution">
    <text evidence="1">The sequence shown here is derived from an EMBL/GenBank/DDBJ whole genome shotgun (WGS) entry which is preliminary data.</text>
</comment>
<reference evidence="1 2" key="1">
    <citation type="submission" date="2019-10" db="EMBL/GenBank/DDBJ databases">
        <authorList>
            <person name="Palmer J.M."/>
        </authorList>
    </citation>
    <scope>NUCLEOTIDE SEQUENCE [LARGE SCALE GENOMIC DNA]</scope>
    <source>
        <strain evidence="1 2">TWF694</strain>
    </source>
</reference>
<sequence length="345" mass="38870">MGYGSAAVKFDNGSIIDVAKINGNAEYLSLMKRKAEEVSKPPWEDTIWEKVKRIVRRLTRYFNNLRSLPSTDEARVIANMLEPLIKATGSILGSQKHITGVAVSLPYFPFYPAVSMINNVKDAGEYLGIKVLRSLDEFEVAYAAEGLGLCESYRDFKDCETEEYWMPARDVLGISFNAASVAVSCSRNTVARSGYRSFSIQEPSLGYNGNQTRPTRSEEDYWDQLHDLIVKAVMTELVEYEWSPDVLLLFGDAVEAATDNLVEVIERSLRTLFPEYFGELNIETRIPQYRKNGNDYIFPLSRGAAEFARRFQGSPDACFEDPSCRAERPDGVKDTGERIIAQIGR</sequence>
<dbReference type="Proteomes" id="UP001365542">
    <property type="component" value="Unassembled WGS sequence"/>
</dbReference>